<keyword evidence="6 7" id="KW-0472">Membrane</keyword>
<evidence type="ECO:0000256" key="1">
    <source>
        <dbReference type="ARBA" id="ARBA00004141"/>
    </source>
</evidence>
<dbReference type="EMBL" id="JAVRRT010000023">
    <property type="protein sequence ID" value="KAK5163809.1"/>
    <property type="molecule type" value="Genomic_DNA"/>
</dbReference>
<dbReference type="RefSeq" id="XP_064654211.1">
    <property type="nucleotide sequence ID" value="XM_064807702.1"/>
</dbReference>
<dbReference type="Proteomes" id="UP001337655">
    <property type="component" value="Unassembled WGS sequence"/>
</dbReference>
<dbReference type="InterPro" id="IPR005828">
    <property type="entry name" value="MFS_sugar_transport-like"/>
</dbReference>
<feature type="transmembrane region" description="Helical" evidence="7">
    <location>
        <begin position="371"/>
        <end position="393"/>
    </location>
</feature>
<evidence type="ECO:0000256" key="5">
    <source>
        <dbReference type="ARBA" id="ARBA00022989"/>
    </source>
</evidence>
<evidence type="ECO:0000256" key="3">
    <source>
        <dbReference type="ARBA" id="ARBA00022448"/>
    </source>
</evidence>
<protein>
    <recommendedName>
        <fullName evidence="8">Major facilitator superfamily (MFS) profile domain-containing protein</fullName>
    </recommendedName>
</protein>
<evidence type="ECO:0000259" key="8">
    <source>
        <dbReference type="PROSITE" id="PS50850"/>
    </source>
</evidence>
<evidence type="ECO:0000256" key="6">
    <source>
        <dbReference type="ARBA" id="ARBA00023136"/>
    </source>
</evidence>
<dbReference type="PROSITE" id="PS50850">
    <property type="entry name" value="MFS"/>
    <property type="match status" value="1"/>
</dbReference>
<feature type="transmembrane region" description="Helical" evidence="7">
    <location>
        <begin position="227"/>
        <end position="248"/>
    </location>
</feature>
<dbReference type="GO" id="GO:0016020">
    <property type="term" value="C:membrane"/>
    <property type="evidence" value="ECO:0007669"/>
    <property type="project" value="UniProtKB-SubCell"/>
</dbReference>
<comment type="subcellular location">
    <subcellularLocation>
        <location evidence="1">Membrane</location>
        <topology evidence="1">Multi-pass membrane protein</topology>
    </subcellularLocation>
</comment>
<evidence type="ECO:0000313" key="9">
    <source>
        <dbReference type="EMBL" id="KAK5163809.1"/>
    </source>
</evidence>
<evidence type="ECO:0000256" key="2">
    <source>
        <dbReference type="ARBA" id="ARBA00010992"/>
    </source>
</evidence>
<feature type="domain" description="Major facilitator superfamily (MFS) profile" evidence="8">
    <location>
        <begin position="102"/>
        <end position="504"/>
    </location>
</feature>
<feature type="transmembrane region" description="Helical" evidence="7">
    <location>
        <begin position="438"/>
        <end position="460"/>
    </location>
</feature>
<dbReference type="PROSITE" id="PS00217">
    <property type="entry name" value="SUGAR_TRANSPORT_2"/>
    <property type="match status" value="1"/>
</dbReference>
<keyword evidence="3" id="KW-0813">Transport</keyword>
<feature type="transmembrane region" description="Helical" evidence="7">
    <location>
        <begin position="194"/>
        <end position="215"/>
    </location>
</feature>
<feature type="transmembrane region" description="Helical" evidence="7">
    <location>
        <begin position="466"/>
        <end position="491"/>
    </location>
</feature>
<gene>
    <name evidence="9" type="ORF">LTR77_010483</name>
</gene>
<dbReference type="InterPro" id="IPR020846">
    <property type="entry name" value="MFS_dom"/>
</dbReference>
<dbReference type="InterPro" id="IPR050814">
    <property type="entry name" value="Myo-inositol_Transporter"/>
</dbReference>
<feature type="transmembrane region" description="Helical" evidence="7">
    <location>
        <begin position="98"/>
        <end position="116"/>
    </location>
</feature>
<feature type="transmembrane region" description="Helical" evidence="7">
    <location>
        <begin position="260"/>
        <end position="279"/>
    </location>
</feature>
<dbReference type="PANTHER" id="PTHR48020:SF4">
    <property type="entry name" value="SYMPORT, PUTATIVE (AFU_ORTHOLOGUE AFUA_3G11790)-RELATED"/>
    <property type="match status" value="1"/>
</dbReference>
<sequence>MSKSGHDADVELRTSEDAAEFLEIDPLHGGDGDDAVGGVEAFAAEYHLTDELDVLWKAAILLQHGGGVDDDADVDGLAVADLAAWRRERSHKWHQPKMLYFVMFCCSLGAVEQGFGQTSMNGANLFVKEALHVDPAQLGLINCGLFLAQSLIGSWMAQPVNDRIGPRGAIFVATLLCFIGNASSALSGSWPVLLVARVVLGIGLGLNASTVAVLAGESAPASIRGGLGVSWQMFTAFGIFLGCLANALLNGHAADVVWRLQLAAPAIPTVPLLVLIFVCPESPSWYINRAHYGKAFAALTKLRNTKLQAACELYAHYVAKREQTKVSADGEHALWALIRCSDIADPIQESEPATFASKLASLLTVPRNRHAVYASYIVMITQQLCGINIIAFYSSTIFLSSGFPAAAALWASVVFGIVNFLGAFPAIWTMDAFGRRRLLLWTLPPMAVTMALASLTFGLSHGKAQLVLLAGLIYLFCALYSPGVGLVPVAYSAEVYPPTSARWA</sequence>
<feature type="transmembrane region" description="Helical" evidence="7">
    <location>
        <begin position="169"/>
        <end position="188"/>
    </location>
</feature>
<dbReference type="AlphaFoldDB" id="A0AAV9NW06"/>
<accession>A0AAV9NW06</accession>
<dbReference type="GO" id="GO:0022857">
    <property type="term" value="F:transmembrane transporter activity"/>
    <property type="evidence" value="ECO:0007669"/>
    <property type="project" value="InterPro"/>
</dbReference>
<proteinExistence type="inferred from homology"/>
<dbReference type="GeneID" id="89931810"/>
<name>A0AAV9NW06_9PEZI</name>
<dbReference type="PROSITE" id="PS00216">
    <property type="entry name" value="SUGAR_TRANSPORT_1"/>
    <property type="match status" value="1"/>
</dbReference>
<comment type="similarity">
    <text evidence="2">Belongs to the major facilitator superfamily. Sugar transporter (TC 2.A.1.1) family.</text>
</comment>
<evidence type="ECO:0000256" key="4">
    <source>
        <dbReference type="ARBA" id="ARBA00022692"/>
    </source>
</evidence>
<evidence type="ECO:0000256" key="7">
    <source>
        <dbReference type="SAM" id="Phobius"/>
    </source>
</evidence>
<keyword evidence="10" id="KW-1185">Reference proteome</keyword>
<dbReference type="Pfam" id="PF00083">
    <property type="entry name" value="Sugar_tr"/>
    <property type="match status" value="1"/>
</dbReference>
<dbReference type="InterPro" id="IPR005829">
    <property type="entry name" value="Sugar_transporter_CS"/>
</dbReference>
<dbReference type="Gene3D" id="1.20.1250.20">
    <property type="entry name" value="MFS general substrate transporter like domains"/>
    <property type="match status" value="1"/>
</dbReference>
<keyword evidence="4 7" id="KW-0812">Transmembrane</keyword>
<reference evidence="9 10" key="1">
    <citation type="submission" date="2023-08" db="EMBL/GenBank/DDBJ databases">
        <title>Black Yeasts Isolated from many extreme environments.</title>
        <authorList>
            <person name="Coleine C."/>
            <person name="Stajich J.E."/>
            <person name="Selbmann L."/>
        </authorList>
    </citation>
    <scope>NUCLEOTIDE SEQUENCE [LARGE SCALE GENOMIC DNA]</scope>
    <source>
        <strain evidence="9 10">CCFEE 5935</strain>
    </source>
</reference>
<evidence type="ECO:0000313" key="10">
    <source>
        <dbReference type="Proteomes" id="UP001337655"/>
    </source>
</evidence>
<organism evidence="9 10">
    <name type="scientific">Saxophila tyrrhenica</name>
    <dbReference type="NCBI Taxonomy" id="1690608"/>
    <lineage>
        <taxon>Eukaryota</taxon>
        <taxon>Fungi</taxon>
        <taxon>Dikarya</taxon>
        <taxon>Ascomycota</taxon>
        <taxon>Pezizomycotina</taxon>
        <taxon>Dothideomycetes</taxon>
        <taxon>Dothideomycetidae</taxon>
        <taxon>Mycosphaerellales</taxon>
        <taxon>Extremaceae</taxon>
        <taxon>Saxophila</taxon>
    </lineage>
</organism>
<feature type="transmembrane region" description="Helical" evidence="7">
    <location>
        <begin position="405"/>
        <end position="426"/>
    </location>
</feature>
<comment type="caution">
    <text evidence="9">The sequence shown here is derived from an EMBL/GenBank/DDBJ whole genome shotgun (WGS) entry which is preliminary data.</text>
</comment>
<dbReference type="SUPFAM" id="SSF103473">
    <property type="entry name" value="MFS general substrate transporter"/>
    <property type="match status" value="1"/>
</dbReference>
<dbReference type="PANTHER" id="PTHR48020">
    <property type="entry name" value="PROTON MYO-INOSITOL COTRANSPORTER"/>
    <property type="match status" value="1"/>
</dbReference>
<keyword evidence="5 7" id="KW-1133">Transmembrane helix</keyword>
<dbReference type="InterPro" id="IPR036259">
    <property type="entry name" value="MFS_trans_sf"/>
</dbReference>